<protein>
    <recommendedName>
        <fullName evidence="4">Malate dehydrogenase</fullName>
    </recommendedName>
</protein>
<sequence length="330" mass="36304">MNAGVQVCNIWRWAELEYRWALRQTSFESRGIHVSIVWGGLYKRPGSILSLMFLTTQIYIRLREAPSSCDLFKSLKTTIVTMWIASFVSLLLLSATAAGALPTNLPRDASSYSYLFENAPDDLKLINCPLGNSVHFPESTLPAPSKGLELKFMTIGRGTQNYTCPANNNTAKPKATGATANLFDASCIAALHIDSDSGNQSPIHIVPDVLKPIAMGTVDFLADMLRRTRGQNMEIGKHYFTADGVPFFDLRSQHSSNDWLSCQKEAEISAPERPGNEGNEDVAWLKLKHVDGGLNEVYRLHTAGGAPPATCEGVSGEFTVDYAAEYWFYG</sequence>
<reference evidence="2" key="2">
    <citation type="submission" date="2021-02" db="EMBL/GenBank/DDBJ databases">
        <title>Aspergillus puulaauensis MK2 genome sequence.</title>
        <authorList>
            <person name="Futagami T."/>
            <person name="Mori K."/>
            <person name="Kadooka C."/>
            <person name="Tanaka T."/>
        </authorList>
    </citation>
    <scope>NUCLEOTIDE SEQUENCE</scope>
    <source>
        <strain evidence="2">MK2</strain>
    </source>
</reference>
<evidence type="ECO:0000313" key="3">
    <source>
        <dbReference type="Proteomes" id="UP000654913"/>
    </source>
</evidence>
<dbReference type="Proteomes" id="UP000654913">
    <property type="component" value="Chromosome 2"/>
</dbReference>
<reference evidence="2" key="1">
    <citation type="submission" date="2021-01" db="EMBL/GenBank/DDBJ databases">
        <authorList>
            <consortium name="Aspergillus puulaauensis MK2 genome sequencing consortium"/>
            <person name="Kazuki M."/>
            <person name="Futagami T."/>
        </authorList>
    </citation>
    <scope>NUCLEOTIDE SEQUENCE</scope>
    <source>
        <strain evidence="2">MK2</strain>
    </source>
</reference>
<dbReference type="KEGG" id="apuu:APUU_20824S"/>
<dbReference type="PANTHER" id="PTHR35567:SF11">
    <property type="entry name" value="MALATE DEHYDROGENASE (AFU_ORTHOLOGUE AFUA_2G13800)"/>
    <property type="match status" value="1"/>
</dbReference>
<accession>A0A7R7XF85</accession>
<keyword evidence="1" id="KW-0472">Membrane</keyword>
<feature type="transmembrane region" description="Helical" evidence="1">
    <location>
        <begin position="80"/>
        <end position="101"/>
    </location>
</feature>
<name>A0A7R7XF85_9EURO</name>
<dbReference type="InterPro" id="IPR021851">
    <property type="entry name" value="DUF3455"/>
</dbReference>
<keyword evidence="1" id="KW-0812">Transmembrane</keyword>
<dbReference type="OrthoDB" id="1859733at2759"/>
<dbReference type="Pfam" id="PF11937">
    <property type="entry name" value="DUF3455"/>
    <property type="match status" value="1"/>
</dbReference>
<evidence type="ECO:0008006" key="4">
    <source>
        <dbReference type="Google" id="ProtNLM"/>
    </source>
</evidence>
<dbReference type="RefSeq" id="XP_041552586.1">
    <property type="nucleotide sequence ID" value="XM_041699509.1"/>
</dbReference>
<keyword evidence="1" id="KW-1133">Transmembrane helix</keyword>
<organism evidence="2 3">
    <name type="scientific">Aspergillus puulaauensis</name>
    <dbReference type="NCBI Taxonomy" id="1220207"/>
    <lineage>
        <taxon>Eukaryota</taxon>
        <taxon>Fungi</taxon>
        <taxon>Dikarya</taxon>
        <taxon>Ascomycota</taxon>
        <taxon>Pezizomycotina</taxon>
        <taxon>Eurotiomycetes</taxon>
        <taxon>Eurotiomycetidae</taxon>
        <taxon>Eurotiales</taxon>
        <taxon>Aspergillaceae</taxon>
        <taxon>Aspergillus</taxon>
    </lineage>
</organism>
<dbReference type="GeneID" id="64970397"/>
<gene>
    <name evidence="2" type="ORF">APUU_20824S</name>
</gene>
<dbReference type="AlphaFoldDB" id="A0A7R7XF85"/>
<dbReference type="PANTHER" id="PTHR35567">
    <property type="entry name" value="MALATE DEHYDROGENASE (AFU_ORTHOLOGUE AFUA_2G13800)"/>
    <property type="match status" value="1"/>
</dbReference>
<evidence type="ECO:0000256" key="1">
    <source>
        <dbReference type="SAM" id="Phobius"/>
    </source>
</evidence>
<dbReference type="EMBL" id="AP024444">
    <property type="protein sequence ID" value="BCS20392.1"/>
    <property type="molecule type" value="Genomic_DNA"/>
</dbReference>
<keyword evidence="3" id="KW-1185">Reference proteome</keyword>
<proteinExistence type="predicted"/>
<evidence type="ECO:0000313" key="2">
    <source>
        <dbReference type="EMBL" id="BCS20392.1"/>
    </source>
</evidence>